<evidence type="ECO:0000313" key="3">
    <source>
        <dbReference type="Proteomes" id="UP001597319"/>
    </source>
</evidence>
<dbReference type="SUPFAM" id="SSF160631">
    <property type="entry name" value="SMI1/KNR4-like"/>
    <property type="match status" value="1"/>
</dbReference>
<dbReference type="InterPro" id="IPR018958">
    <property type="entry name" value="Knr4/Smi1-like_dom"/>
</dbReference>
<reference evidence="3" key="1">
    <citation type="journal article" date="2019" name="Int. J. Syst. Evol. Microbiol.">
        <title>The Global Catalogue of Microorganisms (GCM) 10K type strain sequencing project: providing services to taxonomists for standard genome sequencing and annotation.</title>
        <authorList>
            <consortium name="The Broad Institute Genomics Platform"/>
            <consortium name="The Broad Institute Genome Sequencing Center for Infectious Disease"/>
            <person name="Wu L."/>
            <person name="Ma J."/>
        </authorList>
    </citation>
    <scope>NUCLEOTIDE SEQUENCE [LARGE SCALE GENOMIC DNA]</scope>
    <source>
        <strain evidence="3">KCTC 52274</strain>
    </source>
</reference>
<dbReference type="Pfam" id="PF09346">
    <property type="entry name" value="SMI1_KNR4"/>
    <property type="match status" value="1"/>
</dbReference>
<dbReference type="SMART" id="SM00860">
    <property type="entry name" value="SMI1_KNR4"/>
    <property type="match status" value="1"/>
</dbReference>
<evidence type="ECO:0000313" key="2">
    <source>
        <dbReference type="EMBL" id="MFD2562644.1"/>
    </source>
</evidence>
<dbReference type="RefSeq" id="WP_378291427.1">
    <property type="nucleotide sequence ID" value="NZ_JBHULE010000016.1"/>
</dbReference>
<name>A0ABW5LDL8_9FLAO</name>
<dbReference type="Proteomes" id="UP001597319">
    <property type="component" value="Unassembled WGS sequence"/>
</dbReference>
<comment type="caution">
    <text evidence="2">The sequence shown here is derived from an EMBL/GenBank/DDBJ whole genome shotgun (WGS) entry which is preliminary data.</text>
</comment>
<dbReference type="Gene3D" id="3.40.1580.10">
    <property type="entry name" value="SMI1/KNR4-like"/>
    <property type="match status" value="1"/>
</dbReference>
<sequence length="152" mass="18299">MAEKDSDKNQEWNNWFPIPSTVTDIELVELEKEIGHKLPESYKQFLKHKHFYDLYIGECSFCAHPINTWRAKIMEMIFDGYPAEDLIETGRIPFASWSDWGLLCFDTTTECLNNNYQIVLWDHEVYDEFEFQYVDFENMLVELAREHEEQRE</sequence>
<proteinExistence type="predicted"/>
<dbReference type="EMBL" id="JBHULE010000016">
    <property type="protein sequence ID" value="MFD2562644.1"/>
    <property type="molecule type" value="Genomic_DNA"/>
</dbReference>
<dbReference type="InterPro" id="IPR037883">
    <property type="entry name" value="Knr4/Smi1-like_sf"/>
</dbReference>
<accession>A0ABW5LDL8</accession>
<gene>
    <name evidence="2" type="ORF">ACFSR1_08165</name>
</gene>
<feature type="domain" description="Knr4/Smi1-like" evidence="1">
    <location>
        <begin position="21"/>
        <end position="142"/>
    </location>
</feature>
<protein>
    <submittedName>
        <fullName evidence="2">SMI1/KNR4 family protein</fullName>
    </submittedName>
</protein>
<evidence type="ECO:0000259" key="1">
    <source>
        <dbReference type="SMART" id="SM00860"/>
    </source>
</evidence>
<organism evidence="2 3">
    <name type="scientific">Aquimarina rubra</name>
    <dbReference type="NCBI Taxonomy" id="1920033"/>
    <lineage>
        <taxon>Bacteria</taxon>
        <taxon>Pseudomonadati</taxon>
        <taxon>Bacteroidota</taxon>
        <taxon>Flavobacteriia</taxon>
        <taxon>Flavobacteriales</taxon>
        <taxon>Flavobacteriaceae</taxon>
        <taxon>Aquimarina</taxon>
    </lineage>
</organism>
<keyword evidence="3" id="KW-1185">Reference proteome</keyword>